<comment type="caution">
    <text evidence="3">The sequence shown here is derived from an EMBL/GenBank/DDBJ whole genome shotgun (WGS) entry which is preliminary data.</text>
</comment>
<feature type="domain" description="Glycosyltransferase 2-like" evidence="2">
    <location>
        <begin position="8"/>
        <end position="121"/>
    </location>
</feature>
<keyword evidence="1" id="KW-0472">Membrane</keyword>
<dbReference type="PANTHER" id="PTHR43685">
    <property type="entry name" value="GLYCOSYLTRANSFERASE"/>
    <property type="match status" value="1"/>
</dbReference>
<dbReference type="InterPro" id="IPR050834">
    <property type="entry name" value="Glycosyltransf_2"/>
</dbReference>
<protein>
    <submittedName>
        <fullName evidence="3">Glycosyl transferase, group 2 family protein</fullName>
    </submittedName>
</protein>
<gene>
    <name evidence="3" type="ORF">UT63_C0020G0027</name>
</gene>
<keyword evidence="1" id="KW-0812">Transmembrane</keyword>
<dbReference type="Gene3D" id="3.90.550.10">
    <property type="entry name" value="Spore Coat Polysaccharide Biosynthesis Protein SpsA, Chain A"/>
    <property type="match status" value="1"/>
</dbReference>
<accession>A0A0G0T609</accession>
<dbReference type="InterPro" id="IPR001173">
    <property type="entry name" value="Glyco_trans_2-like"/>
</dbReference>
<dbReference type="Proteomes" id="UP000034539">
    <property type="component" value="Unassembled WGS sequence"/>
</dbReference>
<dbReference type="EMBL" id="LBXN01000020">
    <property type="protein sequence ID" value="KKR33257.1"/>
    <property type="molecule type" value="Genomic_DNA"/>
</dbReference>
<keyword evidence="3" id="KW-0808">Transferase</keyword>
<dbReference type="AlphaFoldDB" id="A0A0G0T609"/>
<evidence type="ECO:0000313" key="3">
    <source>
        <dbReference type="EMBL" id="KKR33257.1"/>
    </source>
</evidence>
<feature type="transmembrane region" description="Helical" evidence="1">
    <location>
        <begin position="236"/>
        <end position="255"/>
    </location>
</feature>
<dbReference type="InterPro" id="IPR029044">
    <property type="entry name" value="Nucleotide-diphossugar_trans"/>
</dbReference>
<evidence type="ECO:0000259" key="2">
    <source>
        <dbReference type="Pfam" id="PF00535"/>
    </source>
</evidence>
<proteinExistence type="predicted"/>
<keyword evidence="1" id="KW-1133">Transmembrane helix</keyword>
<dbReference type="Pfam" id="PF00535">
    <property type="entry name" value="Glycos_transf_2"/>
    <property type="match status" value="1"/>
</dbReference>
<dbReference type="SUPFAM" id="SSF53448">
    <property type="entry name" value="Nucleotide-diphospho-sugar transferases"/>
    <property type="match status" value="1"/>
</dbReference>
<name>A0A0G0T609_9BACT</name>
<dbReference type="CDD" id="cd00761">
    <property type="entry name" value="Glyco_tranf_GTA_type"/>
    <property type="match status" value="1"/>
</dbReference>
<reference evidence="3 4" key="1">
    <citation type="journal article" date="2015" name="Nature">
        <title>rRNA introns, odd ribosomes, and small enigmatic genomes across a large radiation of phyla.</title>
        <authorList>
            <person name="Brown C.T."/>
            <person name="Hug L.A."/>
            <person name="Thomas B.C."/>
            <person name="Sharon I."/>
            <person name="Castelle C.J."/>
            <person name="Singh A."/>
            <person name="Wilkins M.J."/>
            <person name="Williams K.H."/>
            <person name="Banfield J.F."/>
        </authorList>
    </citation>
    <scope>NUCLEOTIDE SEQUENCE [LARGE SCALE GENOMIC DNA]</scope>
</reference>
<evidence type="ECO:0000256" key="1">
    <source>
        <dbReference type="SAM" id="Phobius"/>
    </source>
</evidence>
<dbReference type="GO" id="GO:0016740">
    <property type="term" value="F:transferase activity"/>
    <property type="evidence" value="ECO:0007669"/>
    <property type="project" value="UniProtKB-KW"/>
</dbReference>
<evidence type="ECO:0000313" key="4">
    <source>
        <dbReference type="Proteomes" id="UP000034539"/>
    </source>
</evidence>
<organism evidence="3 4">
    <name type="scientific">Candidatus Gottesmanbacteria bacterium GW2011_GWC2_39_8</name>
    <dbReference type="NCBI Taxonomy" id="1618450"/>
    <lineage>
        <taxon>Bacteria</taxon>
        <taxon>Candidatus Gottesmaniibacteriota</taxon>
    </lineage>
</organism>
<dbReference type="PANTHER" id="PTHR43685:SF2">
    <property type="entry name" value="GLYCOSYLTRANSFERASE 2-LIKE DOMAIN-CONTAINING PROTEIN"/>
    <property type="match status" value="1"/>
</dbReference>
<sequence length="292" mass="34325">MNYVPKISVAIVVYNAEPFIENCISSVLNQSYQNFEIIISDDNSNDRTKEIIKSFKDKRIKLIENEKRNFISGNRNIAMKAVKGEYVFFTDADCVVNRYWLEEGLRTLQMEGVIGVRGHTIYEHAFPTIADRVTIFDKMSNHYATCNIAYIRKHLEAIGNFDPLLKYGREDTDVAMKLLKIGKITYSGDMIVLHRKRPWKFSRNIGYSDLYSDSEVLFLKRYPEYQTGIKLGKLRIINPLVWCCIFFPLLLLLYFRISRPHHLILLPLRWFKFVTQKYVLIRASIREKVLIF</sequence>